<evidence type="ECO:0000313" key="5">
    <source>
        <dbReference type="EMBL" id="KAK7467374.1"/>
    </source>
</evidence>
<keyword evidence="3" id="KW-0378">Hydrolase</keyword>
<dbReference type="Pfam" id="PF00962">
    <property type="entry name" value="A_deaminase"/>
    <property type="match status" value="1"/>
</dbReference>
<keyword evidence="2" id="KW-0479">Metal-binding</keyword>
<comment type="cofactor">
    <cofactor evidence="1">
        <name>Zn(2+)</name>
        <dbReference type="ChEBI" id="CHEBI:29105"/>
    </cofactor>
</comment>
<dbReference type="SUPFAM" id="SSF51556">
    <property type="entry name" value="Metallo-dependent hydrolases"/>
    <property type="match status" value="1"/>
</dbReference>
<reference evidence="5 6" key="1">
    <citation type="submission" date="2024-01" db="EMBL/GenBank/DDBJ databases">
        <title>A draft genome for the cacao thread blight pathogen Marasmiellus scandens.</title>
        <authorList>
            <person name="Baruah I.K."/>
            <person name="Leung J."/>
            <person name="Bukari Y."/>
            <person name="Amoako-Attah I."/>
            <person name="Meinhardt L.W."/>
            <person name="Bailey B.A."/>
            <person name="Cohen S.P."/>
        </authorList>
    </citation>
    <scope>NUCLEOTIDE SEQUENCE [LARGE SCALE GENOMIC DNA]</scope>
    <source>
        <strain evidence="5 6">GH-19</strain>
    </source>
</reference>
<evidence type="ECO:0000259" key="4">
    <source>
        <dbReference type="Pfam" id="PF00962"/>
    </source>
</evidence>
<evidence type="ECO:0000256" key="3">
    <source>
        <dbReference type="ARBA" id="ARBA00022801"/>
    </source>
</evidence>
<comment type="caution">
    <text evidence="5">The sequence shown here is derived from an EMBL/GenBank/DDBJ whole genome shotgun (WGS) entry which is preliminary data.</text>
</comment>
<accession>A0ABR1JZW6</accession>
<dbReference type="InterPro" id="IPR032466">
    <property type="entry name" value="Metal_Hydrolase"/>
</dbReference>
<dbReference type="Proteomes" id="UP001498398">
    <property type="component" value="Unassembled WGS sequence"/>
</dbReference>
<evidence type="ECO:0000256" key="2">
    <source>
        <dbReference type="ARBA" id="ARBA00022723"/>
    </source>
</evidence>
<dbReference type="PANTHER" id="PTHR11409">
    <property type="entry name" value="ADENOSINE DEAMINASE"/>
    <property type="match status" value="1"/>
</dbReference>
<gene>
    <name evidence="5" type="ORF">VKT23_004431</name>
</gene>
<sequence length="535" mass="60441">MASSLADYTRQRDELISLDRALRADHKREPLSPVEALADKVIRDVRAAEASSIWSAEYPSIPHPFPGMEFLTGRSIIVQTKLFEILSKMPKGALLHAHLDATVNVPVLFDLALKQPAIHVRSPTVLNASNLKSTLPQFEALPQHTTTNVVSLTDAKYEPDTWVPMKQAREIFDPQLGGPEGFDRWVTGALTIDPSEAYGTHNTVTKIWQKFLSTFRVSNPIIRYVPIFKEYVREFLLSSIADGISYVEPRVNFVYKSIIAADGTHLPHRELLLIFDQVLNEIKAEMKRQGREDQFIGARIIYSTVRFITPEELNWYLEDCIALKKEFPHLIAAFDLVGDENVLHPLIYYAEPLLRFREMQKEAGVDEIPFIFHAGETLGDGTEADNNLYDAILLGTKRIGHGFSLIKHPKLIEICKEREITLEVCPISNEVLRLTSSMHMHPLPSLLNRGVHVALCSDDPAAFGSMGLTFDFFQVLAASEVTGIIQLGEMAKDSIKYSTLEPSEKDRALQSWNKRWEEFLRYAVSVGEEFLKAKN</sequence>
<dbReference type="InterPro" id="IPR006330">
    <property type="entry name" value="Ado/ade_deaminase"/>
</dbReference>
<feature type="domain" description="Adenosine deaminase" evidence="4">
    <location>
        <begin position="205"/>
        <end position="508"/>
    </location>
</feature>
<dbReference type="PANTHER" id="PTHR11409:SF39">
    <property type="entry name" value="ADENOSINE DEAMINASE 2"/>
    <property type="match status" value="1"/>
</dbReference>
<evidence type="ECO:0000256" key="1">
    <source>
        <dbReference type="ARBA" id="ARBA00001947"/>
    </source>
</evidence>
<keyword evidence="6" id="KW-1185">Reference proteome</keyword>
<dbReference type="Gene3D" id="3.20.20.140">
    <property type="entry name" value="Metal-dependent hydrolases"/>
    <property type="match status" value="1"/>
</dbReference>
<protein>
    <recommendedName>
        <fullName evidence="4">Adenosine deaminase domain-containing protein</fullName>
    </recommendedName>
</protein>
<name>A0ABR1JZW6_9AGAR</name>
<proteinExistence type="predicted"/>
<organism evidence="5 6">
    <name type="scientific">Marasmiellus scandens</name>
    <dbReference type="NCBI Taxonomy" id="2682957"/>
    <lineage>
        <taxon>Eukaryota</taxon>
        <taxon>Fungi</taxon>
        <taxon>Dikarya</taxon>
        <taxon>Basidiomycota</taxon>
        <taxon>Agaricomycotina</taxon>
        <taxon>Agaricomycetes</taxon>
        <taxon>Agaricomycetidae</taxon>
        <taxon>Agaricales</taxon>
        <taxon>Marasmiineae</taxon>
        <taxon>Omphalotaceae</taxon>
        <taxon>Marasmiellus</taxon>
    </lineage>
</organism>
<dbReference type="EMBL" id="JBANRG010000004">
    <property type="protein sequence ID" value="KAK7467374.1"/>
    <property type="molecule type" value="Genomic_DNA"/>
</dbReference>
<dbReference type="InterPro" id="IPR001365">
    <property type="entry name" value="A_deaminase_dom"/>
</dbReference>
<evidence type="ECO:0000313" key="6">
    <source>
        <dbReference type="Proteomes" id="UP001498398"/>
    </source>
</evidence>